<evidence type="ECO:0000259" key="2">
    <source>
        <dbReference type="Pfam" id="PF05425"/>
    </source>
</evidence>
<feature type="transmembrane region" description="Helical" evidence="1">
    <location>
        <begin position="6"/>
        <end position="29"/>
    </location>
</feature>
<accession>A0A4R8IT45</accession>
<gene>
    <name evidence="3" type="ORF">EDC23_0528</name>
</gene>
<keyword evidence="4" id="KW-1185">Reference proteome</keyword>
<dbReference type="OrthoDB" id="1162754at2"/>
<feature type="transmembrane region" description="Helical" evidence="1">
    <location>
        <begin position="87"/>
        <end position="106"/>
    </location>
</feature>
<dbReference type="RefSeq" id="WP_134080816.1">
    <property type="nucleotide sequence ID" value="NZ_SOQX01000001.1"/>
</dbReference>
<dbReference type="Proteomes" id="UP000294914">
    <property type="component" value="Unassembled WGS sequence"/>
</dbReference>
<proteinExistence type="predicted"/>
<dbReference type="InterPro" id="IPR008457">
    <property type="entry name" value="Cu-R_CopD_dom"/>
</dbReference>
<evidence type="ECO:0000313" key="3">
    <source>
        <dbReference type="EMBL" id="TDY04156.1"/>
    </source>
</evidence>
<dbReference type="AlphaFoldDB" id="A0A4R8IT45"/>
<feature type="transmembrane region" description="Helical" evidence="1">
    <location>
        <begin position="50"/>
        <end position="67"/>
    </location>
</feature>
<evidence type="ECO:0000256" key="1">
    <source>
        <dbReference type="SAM" id="Phobius"/>
    </source>
</evidence>
<comment type="caution">
    <text evidence="3">The sequence shown here is derived from an EMBL/GenBank/DDBJ whole genome shotgun (WGS) entry which is preliminary data.</text>
</comment>
<feature type="domain" description="Copper resistance protein D" evidence="2">
    <location>
        <begin position="44"/>
        <end position="137"/>
    </location>
</feature>
<evidence type="ECO:0000313" key="4">
    <source>
        <dbReference type="Proteomes" id="UP000294914"/>
    </source>
</evidence>
<dbReference type="GO" id="GO:0016020">
    <property type="term" value="C:membrane"/>
    <property type="evidence" value="ECO:0007669"/>
    <property type="project" value="InterPro"/>
</dbReference>
<dbReference type="EMBL" id="SOQX01000001">
    <property type="protein sequence ID" value="TDY04156.1"/>
    <property type="molecule type" value="Genomic_DNA"/>
</dbReference>
<sequence length="147" mass="16276">MFDILLLLHLLGATIWTGGHLVLSLVVLPGVLRRRSAGELLRFESGYEKIGIPALLVQVITGIMLAWRMVPDVARWFSFDGSVSQLVGIKLLLLLVTAVFAVDARLRIIPNLSENNLVALAWHVIPVTIISVLFVIVGVSFRTGWFY</sequence>
<keyword evidence="1" id="KW-0812">Transmembrane</keyword>
<feature type="transmembrane region" description="Helical" evidence="1">
    <location>
        <begin position="118"/>
        <end position="141"/>
    </location>
</feature>
<name>A0A4R8IT45_9GAMM</name>
<dbReference type="Pfam" id="PF05425">
    <property type="entry name" value="CopD"/>
    <property type="match status" value="1"/>
</dbReference>
<reference evidence="3 4" key="1">
    <citation type="submission" date="2019-03" db="EMBL/GenBank/DDBJ databases">
        <title>Genomic Encyclopedia of Type Strains, Phase IV (KMG-IV): sequencing the most valuable type-strain genomes for metagenomic binning, comparative biology and taxonomic classification.</title>
        <authorList>
            <person name="Goeker M."/>
        </authorList>
    </citation>
    <scope>NUCLEOTIDE SEQUENCE [LARGE SCALE GENOMIC DNA]</scope>
    <source>
        <strain evidence="3 4">DSM 16326</strain>
    </source>
</reference>
<keyword evidence="1" id="KW-1133">Transmembrane helix</keyword>
<protein>
    <submittedName>
        <fullName evidence="3">Copper resistance protein D</fullName>
    </submittedName>
</protein>
<organism evidence="3 4">
    <name type="scientific">Thiohalophilus thiocyanatoxydans</name>
    <dbReference type="NCBI Taxonomy" id="381308"/>
    <lineage>
        <taxon>Bacteria</taxon>
        <taxon>Pseudomonadati</taxon>
        <taxon>Pseudomonadota</taxon>
        <taxon>Gammaproteobacteria</taxon>
        <taxon>Thiohalomonadales</taxon>
        <taxon>Thiohalophilaceae</taxon>
        <taxon>Thiohalophilus</taxon>
    </lineage>
</organism>
<keyword evidence="1" id="KW-0472">Membrane</keyword>